<keyword evidence="6" id="KW-0449">Lipoprotein</keyword>
<comment type="similarity">
    <text evidence="2">Belongs to the BMP lipoprotein family.</text>
</comment>
<comment type="caution">
    <text evidence="9">The sequence shown here is derived from an EMBL/GenBank/DDBJ whole genome shotgun (WGS) entry which is preliminary data.</text>
</comment>
<evidence type="ECO:0000256" key="5">
    <source>
        <dbReference type="ARBA" id="ARBA00023136"/>
    </source>
</evidence>
<evidence type="ECO:0000256" key="4">
    <source>
        <dbReference type="ARBA" id="ARBA00022729"/>
    </source>
</evidence>
<dbReference type="GO" id="GO:0005886">
    <property type="term" value="C:plasma membrane"/>
    <property type="evidence" value="ECO:0007669"/>
    <property type="project" value="UniProtKB-SubCell"/>
</dbReference>
<evidence type="ECO:0000256" key="3">
    <source>
        <dbReference type="ARBA" id="ARBA00022475"/>
    </source>
</evidence>
<evidence type="ECO:0000313" key="9">
    <source>
        <dbReference type="EMBL" id="MYC95148.1"/>
    </source>
</evidence>
<dbReference type="InterPro" id="IPR050957">
    <property type="entry name" value="BMP_lipoprotein"/>
</dbReference>
<dbReference type="PANTHER" id="PTHR34296">
    <property type="entry name" value="TRANSCRIPTIONAL ACTIVATOR PROTEIN MED"/>
    <property type="match status" value="1"/>
</dbReference>
<dbReference type="PANTHER" id="PTHR34296:SF2">
    <property type="entry name" value="ABC TRANSPORTER GUANOSINE-BINDING PROTEIN NUPN"/>
    <property type="match status" value="1"/>
</dbReference>
<dbReference type="Gene3D" id="3.40.50.2300">
    <property type="match status" value="2"/>
</dbReference>
<keyword evidence="5" id="KW-0472">Membrane</keyword>
<gene>
    <name evidence="9" type="ORF">F4X14_09250</name>
</gene>
<accession>A0A6B1D6A6</accession>
<dbReference type="CDD" id="cd06354">
    <property type="entry name" value="PBP1_PrnA-like"/>
    <property type="match status" value="1"/>
</dbReference>
<keyword evidence="3" id="KW-1003">Cell membrane</keyword>
<dbReference type="Pfam" id="PF02608">
    <property type="entry name" value="Bmp"/>
    <property type="match status" value="1"/>
</dbReference>
<evidence type="ECO:0000256" key="2">
    <source>
        <dbReference type="ARBA" id="ARBA00008610"/>
    </source>
</evidence>
<name>A0A6B1D6A6_9CHLR</name>
<sequence>MRRSRLMTLVVLLTALALLLAACPAPAAMPATDSDADAADSPASAAGQFKVGLVTDVGRVNDRSFNQSAWEGVVEAGEALGLAEDDIKYIETQDAKDYADNMQQFIDAGYNVIVSVGFALGDATTAAAQENPDVFFIGVDQFQGAAMPNLAGLIFNEDHSGYLAGVLAGSLSKTGTIAAVLGTDLVPPVVAFNEGYIAGAKSVNADINVISTYHPGEISQAFLDPEWGAATAKQALDQGADVIFGAGGITGNGALQEVATADGAGEAVFCIGVDTDQWNTVPAAQPCLVSSAMKLITPGVVELVTMASEGEFPGGNYFGDVDLAPFHDFDDMISQELKDLLEETKAGLFDGSIDTGYGN</sequence>
<keyword evidence="4 7" id="KW-0732">Signal</keyword>
<dbReference type="PROSITE" id="PS51257">
    <property type="entry name" value="PROKAR_LIPOPROTEIN"/>
    <property type="match status" value="1"/>
</dbReference>
<reference evidence="9" key="1">
    <citation type="submission" date="2019-09" db="EMBL/GenBank/DDBJ databases">
        <title>Characterisation of the sponge microbiome using genome-centric metagenomics.</title>
        <authorList>
            <person name="Engelberts J.P."/>
            <person name="Robbins S.J."/>
            <person name="De Goeij J.M."/>
            <person name="Aranda M."/>
            <person name="Bell S.C."/>
            <person name="Webster N.S."/>
        </authorList>
    </citation>
    <scope>NUCLEOTIDE SEQUENCE</scope>
    <source>
        <strain evidence="9">SB0661_bin_32</strain>
    </source>
</reference>
<evidence type="ECO:0000256" key="1">
    <source>
        <dbReference type="ARBA" id="ARBA00004193"/>
    </source>
</evidence>
<comment type="subcellular location">
    <subcellularLocation>
        <location evidence="1">Cell membrane</location>
        <topology evidence="1">Lipid-anchor</topology>
    </subcellularLocation>
</comment>
<protein>
    <submittedName>
        <fullName evidence="9">BMP family ABC transporter substrate-binding protein</fullName>
    </submittedName>
</protein>
<proteinExistence type="inferred from homology"/>
<dbReference type="SUPFAM" id="SSF53822">
    <property type="entry name" value="Periplasmic binding protein-like I"/>
    <property type="match status" value="1"/>
</dbReference>
<evidence type="ECO:0000259" key="8">
    <source>
        <dbReference type="Pfam" id="PF02608"/>
    </source>
</evidence>
<evidence type="ECO:0000256" key="7">
    <source>
        <dbReference type="SAM" id="SignalP"/>
    </source>
</evidence>
<dbReference type="EMBL" id="VXMH01000043">
    <property type="protein sequence ID" value="MYC95148.1"/>
    <property type="molecule type" value="Genomic_DNA"/>
</dbReference>
<evidence type="ECO:0000256" key="6">
    <source>
        <dbReference type="ARBA" id="ARBA00023288"/>
    </source>
</evidence>
<feature type="domain" description="ABC transporter substrate-binding protein PnrA-like" evidence="8">
    <location>
        <begin position="51"/>
        <end position="316"/>
    </location>
</feature>
<organism evidence="9">
    <name type="scientific">Caldilineaceae bacterium SB0661_bin_32</name>
    <dbReference type="NCBI Taxonomy" id="2605255"/>
    <lineage>
        <taxon>Bacteria</taxon>
        <taxon>Bacillati</taxon>
        <taxon>Chloroflexota</taxon>
        <taxon>Caldilineae</taxon>
        <taxon>Caldilineales</taxon>
        <taxon>Caldilineaceae</taxon>
    </lineage>
</organism>
<dbReference type="InterPro" id="IPR003760">
    <property type="entry name" value="PnrA-like"/>
</dbReference>
<dbReference type="InterPro" id="IPR028082">
    <property type="entry name" value="Peripla_BP_I"/>
</dbReference>
<feature type="signal peptide" evidence="7">
    <location>
        <begin position="1"/>
        <end position="27"/>
    </location>
</feature>
<feature type="chain" id="PRO_5025458372" evidence="7">
    <location>
        <begin position="28"/>
        <end position="359"/>
    </location>
</feature>
<dbReference type="AlphaFoldDB" id="A0A6B1D6A6"/>